<feature type="transmembrane region" description="Helical" evidence="7">
    <location>
        <begin position="284"/>
        <end position="305"/>
    </location>
</feature>
<dbReference type="InterPro" id="IPR050189">
    <property type="entry name" value="MFS_Efflux_Transporters"/>
</dbReference>
<evidence type="ECO:0000313" key="9">
    <source>
        <dbReference type="EMBL" id="AWX56063.1"/>
    </source>
</evidence>
<evidence type="ECO:0000313" key="10">
    <source>
        <dbReference type="Proteomes" id="UP000036061"/>
    </source>
</evidence>
<reference evidence="9 10" key="1">
    <citation type="journal article" date="2015" name="Genome Announc.">
        <title>Draft Genome Sequence of Brevibacillus brevis DZQ7, a Plant Growth-Promoting Rhizobacterium with Broad-Spectrum Antimicrobial Activity.</title>
        <authorList>
            <person name="Hou Q."/>
            <person name="Wang C."/>
            <person name="Hou X."/>
            <person name="Xia Z."/>
            <person name="Ye J."/>
            <person name="Liu K."/>
            <person name="Liu H."/>
            <person name="Wang J."/>
            <person name="Guo H."/>
            <person name="Yu X."/>
            <person name="Yang Y."/>
            <person name="Du B."/>
            <person name="Ding Y."/>
        </authorList>
    </citation>
    <scope>NUCLEOTIDE SEQUENCE [LARGE SCALE GENOMIC DNA]</scope>
    <source>
        <strain evidence="9 10">DZQ7</strain>
    </source>
</reference>
<dbReference type="InterPro" id="IPR001958">
    <property type="entry name" value="Tet-R_TetA/multi-R_MdtG-like"/>
</dbReference>
<keyword evidence="5 7" id="KW-1133">Transmembrane helix</keyword>
<dbReference type="Pfam" id="PF07690">
    <property type="entry name" value="MFS_1"/>
    <property type="match status" value="1"/>
</dbReference>
<dbReference type="PANTHER" id="PTHR43124">
    <property type="entry name" value="PURINE EFFLUX PUMP PBUE"/>
    <property type="match status" value="1"/>
</dbReference>
<dbReference type="PROSITE" id="PS50850">
    <property type="entry name" value="MFS"/>
    <property type="match status" value="1"/>
</dbReference>
<keyword evidence="3" id="KW-1003">Cell membrane</keyword>
<dbReference type="GO" id="GO:0005886">
    <property type="term" value="C:plasma membrane"/>
    <property type="evidence" value="ECO:0007669"/>
    <property type="project" value="UniProtKB-SubCell"/>
</dbReference>
<feature type="transmembrane region" description="Helical" evidence="7">
    <location>
        <begin position="375"/>
        <end position="394"/>
    </location>
</feature>
<dbReference type="InterPro" id="IPR036259">
    <property type="entry name" value="MFS_trans_sf"/>
</dbReference>
<evidence type="ECO:0000259" key="8">
    <source>
        <dbReference type="PROSITE" id="PS50850"/>
    </source>
</evidence>
<proteinExistence type="predicted"/>
<dbReference type="AlphaFoldDB" id="A0A2Z4MI37"/>
<comment type="subcellular location">
    <subcellularLocation>
        <location evidence="1">Cell membrane</location>
        <topology evidence="1">Multi-pass membrane protein</topology>
    </subcellularLocation>
</comment>
<organism evidence="9 10">
    <name type="scientific">Brevibacillus brevis</name>
    <name type="common">Bacillus brevis</name>
    <dbReference type="NCBI Taxonomy" id="1393"/>
    <lineage>
        <taxon>Bacteria</taxon>
        <taxon>Bacillati</taxon>
        <taxon>Bacillota</taxon>
        <taxon>Bacilli</taxon>
        <taxon>Bacillales</taxon>
        <taxon>Paenibacillaceae</taxon>
        <taxon>Brevibacillus</taxon>
    </lineage>
</organism>
<feature type="transmembrane region" description="Helical" evidence="7">
    <location>
        <begin position="52"/>
        <end position="75"/>
    </location>
</feature>
<protein>
    <submittedName>
        <fullName evidence="9">MFS transporter</fullName>
    </submittedName>
</protein>
<dbReference type="PRINTS" id="PR01035">
    <property type="entry name" value="TCRTETA"/>
</dbReference>
<feature type="transmembrane region" description="Helical" evidence="7">
    <location>
        <begin position="252"/>
        <end position="272"/>
    </location>
</feature>
<feature type="transmembrane region" description="Helical" evidence="7">
    <location>
        <begin position="177"/>
        <end position="196"/>
    </location>
</feature>
<dbReference type="InterPro" id="IPR011701">
    <property type="entry name" value="MFS"/>
</dbReference>
<feature type="transmembrane region" description="Helical" evidence="7">
    <location>
        <begin position="119"/>
        <end position="137"/>
    </location>
</feature>
<dbReference type="GO" id="GO:0022857">
    <property type="term" value="F:transmembrane transporter activity"/>
    <property type="evidence" value="ECO:0007669"/>
    <property type="project" value="InterPro"/>
</dbReference>
<keyword evidence="4 7" id="KW-0812">Transmembrane</keyword>
<feature type="transmembrane region" description="Helical" evidence="7">
    <location>
        <begin position="20"/>
        <end position="46"/>
    </location>
</feature>
<dbReference type="EMBL" id="CP030117">
    <property type="protein sequence ID" value="AWX56063.1"/>
    <property type="molecule type" value="Genomic_DNA"/>
</dbReference>
<feature type="domain" description="Major facilitator superfamily (MFS) profile" evidence="8">
    <location>
        <begin position="21"/>
        <end position="400"/>
    </location>
</feature>
<evidence type="ECO:0000256" key="3">
    <source>
        <dbReference type="ARBA" id="ARBA00022475"/>
    </source>
</evidence>
<gene>
    <name evidence="9" type="ORF">AB432_013870</name>
</gene>
<feature type="transmembrane region" description="Helical" evidence="7">
    <location>
        <begin position="311"/>
        <end position="333"/>
    </location>
</feature>
<feature type="transmembrane region" description="Helical" evidence="7">
    <location>
        <begin position="149"/>
        <end position="171"/>
    </location>
</feature>
<keyword evidence="6 7" id="KW-0472">Membrane</keyword>
<dbReference type="PANTHER" id="PTHR43124:SF8">
    <property type="entry name" value="INNER MEMBRANE TRANSPORT PROTEIN YDHP"/>
    <property type="match status" value="1"/>
</dbReference>
<feature type="transmembrane region" description="Helical" evidence="7">
    <location>
        <begin position="87"/>
        <end position="113"/>
    </location>
</feature>
<evidence type="ECO:0000256" key="7">
    <source>
        <dbReference type="SAM" id="Phobius"/>
    </source>
</evidence>
<keyword evidence="2" id="KW-0813">Transport</keyword>
<dbReference type="Proteomes" id="UP000036061">
    <property type="component" value="Chromosome"/>
</dbReference>
<dbReference type="InterPro" id="IPR020846">
    <property type="entry name" value="MFS_dom"/>
</dbReference>
<feature type="transmembrane region" description="Helical" evidence="7">
    <location>
        <begin position="345"/>
        <end position="369"/>
    </location>
</feature>
<dbReference type="CDD" id="cd17324">
    <property type="entry name" value="MFS_NepI_like"/>
    <property type="match status" value="1"/>
</dbReference>
<feature type="transmembrane region" description="Helical" evidence="7">
    <location>
        <begin position="217"/>
        <end position="240"/>
    </location>
</feature>
<evidence type="ECO:0000256" key="6">
    <source>
        <dbReference type="ARBA" id="ARBA00023136"/>
    </source>
</evidence>
<dbReference type="Gene3D" id="1.20.1250.20">
    <property type="entry name" value="MFS general substrate transporter like domains"/>
    <property type="match status" value="1"/>
</dbReference>
<dbReference type="RefSeq" id="WP_048032768.1">
    <property type="nucleotide sequence ID" value="NZ_CP030117.1"/>
</dbReference>
<evidence type="ECO:0000256" key="4">
    <source>
        <dbReference type="ARBA" id="ARBA00022692"/>
    </source>
</evidence>
<sequence length="403" mass="42012">MSTITSNVKQQATGAKNSTLALLALAISAFGIGTTEFVIVGLLSTVAQDLKVTITLAGLLISGYALGVAIGAPIITALTSRIPRKMLLMLLMIVFVVGNSAAALSSSFTLLIIARFFTAFSHGVFFSIGSTIAADLVPENKRASAIATMFTGLTVATVTGVPLGTFIGQMFGWRATFWGVAILGVIALISTAILVPSNLKKAKPASIKDQVKIITNVPLLLVFAITALGYGGTFVTFTFLGPILEEITGYQASAVSLILLVYGIAVAIGNTVGGKAADKNPIKALRWMFIIQAIILILLTFTAPFKWVGTLTIMLMGLLAFMNVPGLQVYVVQLAEKYVPSAVDVASAINIAAFNLGIAIGAFVGGIIVDTIGLIHTPWVGGVMVLGAALLTVISSKLEKARH</sequence>
<name>A0A2Z4MI37_BREBE</name>
<evidence type="ECO:0000256" key="1">
    <source>
        <dbReference type="ARBA" id="ARBA00004651"/>
    </source>
</evidence>
<evidence type="ECO:0000256" key="2">
    <source>
        <dbReference type="ARBA" id="ARBA00022448"/>
    </source>
</evidence>
<accession>A0A2Z4MI37</accession>
<evidence type="ECO:0000256" key="5">
    <source>
        <dbReference type="ARBA" id="ARBA00022989"/>
    </source>
</evidence>
<dbReference type="SUPFAM" id="SSF103473">
    <property type="entry name" value="MFS general substrate transporter"/>
    <property type="match status" value="1"/>
</dbReference>